<accession>A0A1I4ER89</accession>
<gene>
    <name evidence="2" type="ORF">SAMN04488518_11622</name>
</gene>
<dbReference type="InterPro" id="IPR036388">
    <property type="entry name" value="WH-like_DNA-bd_sf"/>
</dbReference>
<sequence length="152" mass="16842">MQRDSELADLLYEGIQITRPLLRHITNAVDVASQKHGVSVGERAILEALLNSRVPMTPPALTERLDLKRQFVARVLTACKAAGFVEIKDNPAHMRSHYYVLSSKGRDAITAVRQAELSILEELLQNLSADEVRAHLKVQRALLGCFSSLAQS</sequence>
<feature type="domain" description="HTH marR-type" evidence="1">
    <location>
        <begin position="4"/>
        <end position="144"/>
    </location>
</feature>
<evidence type="ECO:0000259" key="1">
    <source>
        <dbReference type="PROSITE" id="PS50995"/>
    </source>
</evidence>
<dbReference type="InterPro" id="IPR039422">
    <property type="entry name" value="MarR/SlyA-like"/>
</dbReference>
<dbReference type="Gene3D" id="1.10.10.10">
    <property type="entry name" value="Winged helix-like DNA-binding domain superfamily/Winged helix DNA-binding domain"/>
    <property type="match status" value="1"/>
</dbReference>
<dbReference type="InterPro" id="IPR036390">
    <property type="entry name" value="WH_DNA-bd_sf"/>
</dbReference>
<dbReference type="PANTHER" id="PTHR33164:SF99">
    <property type="entry name" value="MARR FAMILY REGULATORY PROTEIN"/>
    <property type="match status" value="1"/>
</dbReference>
<dbReference type="EMBL" id="FOSK01000016">
    <property type="protein sequence ID" value="SFL08255.1"/>
    <property type="molecule type" value="Genomic_DNA"/>
</dbReference>
<evidence type="ECO:0000313" key="3">
    <source>
        <dbReference type="Proteomes" id="UP000199598"/>
    </source>
</evidence>
<keyword evidence="3" id="KW-1185">Reference proteome</keyword>
<evidence type="ECO:0000313" key="2">
    <source>
        <dbReference type="EMBL" id="SFL08255.1"/>
    </source>
</evidence>
<reference evidence="2 3" key="1">
    <citation type="submission" date="2016-10" db="EMBL/GenBank/DDBJ databases">
        <authorList>
            <person name="Varghese N."/>
            <person name="Submissions S."/>
        </authorList>
    </citation>
    <scope>NUCLEOTIDE SEQUENCE [LARGE SCALE GENOMIC DNA]</scope>
    <source>
        <strain evidence="2 3">DSM 16392</strain>
    </source>
</reference>
<organism evidence="2 3">
    <name type="scientific">Pseudovibrio ascidiaceicola</name>
    <dbReference type="NCBI Taxonomy" id="285279"/>
    <lineage>
        <taxon>Bacteria</taxon>
        <taxon>Pseudomonadati</taxon>
        <taxon>Pseudomonadota</taxon>
        <taxon>Alphaproteobacteria</taxon>
        <taxon>Hyphomicrobiales</taxon>
        <taxon>Stappiaceae</taxon>
        <taxon>Pseudovibrio</taxon>
    </lineage>
</organism>
<comment type="caution">
    <text evidence="2">The sequence shown here is derived from an EMBL/GenBank/DDBJ whole genome shotgun (WGS) entry which is preliminary data.</text>
</comment>
<dbReference type="InterPro" id="IPR000835">
    <property type="entry name" value="HTH_MarR-typ"/>
</dbReference>
<dbReference type="Pfam" id="PF12802">
    <property type="entry name" value="MarR_2"/>
    <property type="match status" value="1"/>
</dbReference>
<dbReference type="PROSITE" id="PS50995">
    <property type="entry name" value="HTH_MARR_2"/>
    <property type="match status" value="1"/>
</dbReference>
<proteinExistence type="predicted"/>
<name>A0A1I4ER89_9HYPH</name>
<dbReference type="SUPFAM" id="SSF46785">
    <property type="entry name" value="Winged helix' DNA-binding domain"/>
    <property type="match status" value="1"/>
</dbReference>
<dbReference type="RefSeq" id="WP_159437993.1">
    <property type="nucleotide sequence ID" value="NZ_FOSK01000016.1"/>
</dbReference>
<dbReference type="Proteomes" id="UP000199598">
    <property type="component" value="Unassembled WGS sequence"/>
</dbReference>
<protein>
    <submittedName>
        <fullName evidence="2">Transcriptional regulator, MarR family</fullName>
    </submittedName>
</protein>
<dbReference type="PANTHER" id="PTHR33164">
    <property type="entry name" value="TRANSCRIPTIONAL REGULATOR, MARR FAMILY"/>
    <property type="match status" value="1"/>
</dbReference>
<dbReference type="SMART" id="SM00347">
    <property type="entry name" value="HTH_MARR"/>
    <property type="match status" value="1"/>
</dbReference>